<feature type="compositionally biased region" description="Basic and acidic residues" evidence="1">
    <location>
        <begin position="1"/>
        <end position="12"/>
    </location>
</feature>
<dbReference type="AlphaFoldDB" id="A0A2H1W0V0"/>
<sequence length="67" mass="7308">MVKAGKRADGSPDGKQTSPPMDTRNIRGITSALPAFWGVRLLPYTGHISNLRATTEKFLKIRKGIAI</sequence>
<organism evidence="2">
    <name type="scientific">Spodoptera frugiperda</name>
    <name type="common">Fall armyworm</name>
    <dbReference type="NCBI Taxonomy" id="7108"/>
    <lineage>
        <taxon>Eukaryota</taxon>
        <taxon>Metazoa</taxon>
        <taxon>Ecdysozoa</taxon>
        <taxon>Arthropoda</taxon>
        <taxon>Hexapoda</taxon>
        <taxon>Insecta</taxon>
        <taxon>Pterygota</taxon>
        <taxon>Neoptera</taxon>
        <taxon>Endopterygota</taxon>
        <taxon>Lepidoptera</taxon>
        <taxon>Glossata</taxon>
        <taxon>Ditrysia</taxon>
        <taxon>Noctuoidea</taxon>
        <taxon>Noctuidae</taxon>
        <taxon>Amphipyrinae</taxon>
        <taxon>Spodoptera</taxon>
    </lineage>
</organism>
<reference evidence="2" key="1">
    <citation type="submission" date="2016-07" db="EMBL/GenBank/DDBJ databases">
        <authorList>
            <person name="Bretaudeau A."/>
        </authorList>
    </citation>
    <scope>NUCLEOTIDE SEQUENCE</scope>
    <source>
        <strain evidence="2">Rice</strain>
        <tissue evidence="2">Whole body</tissue>
    </source>
</reference>
<name>A0A2H1W0V0_SPOFR</name>
<feature type="region of interest" description="Disordered" evidence="1">
    <location>
        <begin position="1"/>
        <end position="25"/>
    </location>
</feature>
<proteinExistence type="predicted"/>
<accession>A0A2H1W0V0</accession>
<evidence type="ECO:0000256" key="1">
    <source>
        <dbReference type="SAM" id="MobiDB-lite"/>
    </source>
</evidence>
<evidence type="ECO:0000313" key="2">
    <source>
        <dbReference type="EMBL" id="SOQ46134.1"/>
    </source>
</evidence>
<gene>
    <name evidence="2" type="ORF">SFRICE_011076</name>
</gene>
<protein>
    <submittedName>
        <fullName evidence="2">SFRICE_011076</fullName>
    </submittedName>
</protein>
<dbReference type="EMBL" id="ODYU01005370">
    <property type="protein sequence ID" value="SOQ46134.1"/>
    <property type="molecule type" value="Genomic_DNA"/>
</dbReference>